<dbReference type="Gene3D" id="1.10.10.10">
    <property type="entry name" value="Winged helix-like DNA-binding domain superfamily/Winged helix DNA-binding domain"/>
    <property type="match status" value="1"/>
</dbReference>
<name>A0A178MWT9_9PROT</name>
<evidence type="ECO:0000256" key="4">
    <source>
        <dbReference type="ARBA" id="ARBA00023163"/>
    </source>
</evidence>
<keyword evidence="2" id="KW-0805">Transcription regulation</keyword>
<protein>
    <recommendedName>
        <fullName evidence="6">Pyruvate dehydrogenase complex repressor</fullName>
    </recommendedName>
</protein>
<comment type="caution">
    <text evidence="8">The sequence shown here is derived from an EMBL/GenBank/DDBJ whole genome shotgun (WGS) entry which is preliminary data.</text>
</comment>
<dbReference type="SUPFAM" id="SSF46785">
    <property type="entry name" value="Winged helix' DNA-binding domain"/>
    <property type="match status" value="1"/>
</dbReference>
<dbReference type="InterPro" id="IPR008920">
    <property type="entry name" value="TF_FadR/GntR_C"/>
</dbReference>
<dbReference type="PRINTS" id="PR00035">
    <property type="entry name" value="HTHGNTR"/>
</dbReference>
<dbReference type="SUPFAM" id="SSF48008">
    <property type="entry name" value="GntR ligand-binding domain-like"/>
    <property type="match status" value="1"/>
</dbReference>
<evidence type="ECO:0000256" key="3">
    <source>
        <dbReference type="ARBA" id="ARBA00023125"/>
    </source>
</evidence>
<evidence type="ECO:0000256" key="5">
    <source>
        <dbReference type="ARBA" id="ARBA00037357"/>
    </source>
</evidence>
<dbReference type="Pfam" id="PF00392">
    <property type="entry name" value="GntR"/>
    <property type="match status" value="1"/>
</dbReference>
<dbReference type="GO" id="GO:0003700">
    <property type="term" value="F:DNA-binding transcription factor activity"/>
    <property type="evidence" value="ECO:0007669"/>
    <property type="project" value="InterPro"/>
</dbReference>
<dbReference type="PANTHER" id="PTHR43537:SF34">
    <property type="entry name" value="PYRUVATE DEHYDROGENASE COMPLEX REPRESSOR"/>
    <property type="match status" value="1"/>
</dbReference>
<keyword evidence="9" id="KW-1185">Reference proteome</keyword>
<dbReference type="Pfam" id="PF07729">
    <property type="entry name" value="FCD"/>
    <property type="match status" value="1"/>
</dbReference>
<accession>A0A178MWT9</accession>
<dbReference type="InterPro" id="IPR036388">
    <property type="entry name" value="WH-like_DNA-bd_sf"/>
</dbReference>
<dbReference type="InterPro" id="IPR036390">
    <property type="entry name" value="WH_DNA-bd_sf"/>
</dbReference>
<dbReference type="OrthoDB" id="9805385at2"/>
<feature type="domain" description="HTH gntR-type" evidence="7">
    <location>
        <begin position="13"/>
        <end position="81"/>
    </location>
</feature>
<evidence type="ECO:0000256" key="1">
    <source>
        <dbReference type="ARBA" id="ARBA00022491"/>
    </source>
</evidence>
<dbReference type="PROSITE" id="PS50949">
    <property type="entry name" value="HTH_GNTR"/>
    <property type="match status" value="1"/>
</dbReference>
<dbReference type="STRING" id="1285242.A6A04_13670"/>
<dbReference type="GO" id="GO:0003677">
    <property type="term" value="F:DNA binding"/>
    <property type="evidence" value="ECO:0007669"/>
    <property type="project" value="UniProtKB-KW"/>
</dbReference>
<keyword evidence="4" id="KW-0804">Transcription</keyword>
<evidence type="ECO:0000256" key="2">
    <source>
        <dbReference type="ARBA" id="ARBA00023015"/>
    </source>
</evidence>
<gene>
    <name evidence="8" type="ORF">A6A04_13670</name>
</gene>
<keyword evidence="1" id="KW-0678">Repressor</keyword>
<dbReference type="InterPro" id="IPR011711">
    <property type="entry name" value="GntR_C"/>
</dbReference>
<comment type="function">
    <text evidence="5">Transcriptional repressor for the pyruvate dehydrogenase complex genes aceEF and lpd.</text>
</comment>
<dbReference type="RefSeq" id="WP_068490014.1">
    <property type="nucleotide sequence ID" value="NZ_LWQT01000038.1"/>
</dbReference>
<evidence type="ECO:0000259" key="7">
    <source>
        <dbReference type="PROSITE" id="PS50949"/>
    </source>
</evidence>
<organism evidence="8 9">
    <name type="scientific">Paramagnetospirillum marisnigri</name>
    <dbReference type="NCBI Taxonomy" id="1285242"/>
    <lineage>
        <taxon>Bacteria</taxon>
        <taxon>Pseudomonadati</taxon>
        <taxon>Pseudomonadota</taxon>
        <taxon>Alphaproteobacteria</taxon>
        <taxon>Rhodospirillales</taxon>
        <taxon>Magnetospirillaceae</taxon>
        <taxon>Paramagnetospirillum</taxon>
    </lineage>
</organism>
<dbReference type="SMART" id="SM00345">
    <property type="entry name" value="HTH_GNTR"/>
    <property type="match status" value="1"/>
</dbReference>
<evidence type="ECO:0000313" key="9">
    <source>
        <dbReference type="Proteomes" id="UP000078428"/>
    </source>
</evidence>
<evidence type="ECO:0000256" key="6">
    <source>
        <dbReference type="ARBA" id="ARBA00039592"/>
    </source>
</evidence>
<sequence>MIRPSKNSGKATGLVSERVADRILARIASGEWGPGHRLPGERQLAEDMGVSRVSVRAALQGLKTQGLLDAVQGGGTRVIASKAAMDPGMLELVRVNCENLVDLAEIRSILEVWAVGRAALKRDDADLAELEAIMAATEADIVAGKHKSENDVRFHLAVAKASRSGIYLHFVAMIRGILSEMVDYHRYELFPTPEDDRRILAQHQAIFDGIRARDAARAQDAMRDHLGWVLKRYAEQGGRKNS</sequence>
<dbReference type="CDD" id="cd07377">
    <property type="entry name" value="WHTH_GntR"/>
    <property type="match status" value="1"/>
</dbReference>
<dbReference type="SMART" id="SM00895">
    <property type="entry name" value="FCD"/>
    <property type="match status" value="1"/>
</dbReference>
<reference evidence="8 9" key="1">
    <citation type="submission" date="2016-04" db="EMBL/GenBank/DDBJ databases">
        <title>Draft genome sequence of freshwater magnetotactic bacteria Magnetospirillum marisnigri SP-1 and Magnetospirillum moscoviense BB-1.</title>
        <authorList>
            <person name="Koziaeva V."/>
            <person name="Dziuba M.V."/>
            <person name="Ivanov T.M."/>
            <person name="Kuznetsov B."/>
            <person name="Grouzdev D.S."/>
        </authorList>
    </citation>
    <scope>NUCLEOTIDE SEQUENCE [LARGE SCALE GENOMIC DNA]</scope>
    <source>
        <strain evidence="8 9">SP-1</strain>
    </source>
</reference>
<dbReference type="Gene3D" id="1.20.120.530">
    <property type="entry name" value="GntR ligand-binding domain-like"/>
    <property type="match status" value="1"/>
</dbReference>
<dbReference type="AlphaFoldDB" id="A0A178MWT9"/>
<dbReference type="PANTHER" id="PTHR43537">
    <property type="entry name" value="TRANSCRIPTIONAL REGULATOR, GNTR FAMILY"/>
    <property type="match status" value="1"/>
</dbReference>
<dbReference type="Proteomes" id="UP000078428">
    <property type="component" value="Unassembled WGS sequence"/>
</dbReference>
<dbReference type="InterPro" id="IPR000524">
    <property type="entry name" value="Tscrpt_reg_HTH_GntR"/>
</dbReference>
<proteinExistence type="predicted"/>
<evidence type="ECO:0000313" key="8">
    <source>
        <dbReference type="EMBL" id="OAN53933.1"/>
    </source>
</evidence>
<keyword evidence="3" id="KW-0238">DNA-binding</keyword>
<dbReference type="EMBL" id="LWQT01000038">
    <property type="protein sequence ID" value="OAN53933.1"/>
    <property type="molecule type" value="Genomic_DNA"/>
</dbReference>